<keyword evidence="2" id="KW-1185">Reference proteome</keyword>
<comment type="caution">
    <text evidence="1">The sequence shown here is derived from an EMBL/GenBank/DDBJ whole genome shotgun (WGS) entry which is preliminary data.</text>
</comment>
<reference evidence="1" key="1">
    <citation type="submission" date="2022-08" db="EMBL/GenBank/DDBJ databases">
        <title>Genome sequencing of Pelomonas sp. UHG3.</title>
        <authorList>
            <person name="So Y."/>
        </authorList>
    </citation>
    <scope>NUCLEOTIDE SEQUENCE</scope>
    <source>
        <strain evidence="1">UHG3</strain>
    </source>
</reference>
<protein>
    <submittedName>
        <fullName evidence="1">2-oxoglutarate dehydrogenase E1 component</fullName>
        <ecNumber evidence="1">1.2.4.2</ecNumber>
    </submittedName>
</protein>
<dbReference type="EMBL" id="JAPPUY010000004">
    <property type="protein sequence ID" value="MCY4746544.1"/>
    <property type="molecule type" value="Genomic_DNA"/>
</dbReference>
<dbReference type="Proteomes" id="UP001076464">
    <property type="component" value="Unassembled WGS sequence"/>
</dbReference>
<organism evidence="1 2">
    <name type="scientific">Roseateles hydrophilus</name>
    <dbReference type="NCBI Taxonomy" id="2975054"/>
    <lineage>
        <taxon>Bacteria</taxon>
        <taxon>Pseudomonadati</taxon>
        <taxon>Pseudomonadota</taxon>
        <taxon>Betaproteobacteria</taxon>
        <taxon>Burkholderiales</taxon>
        <taxon>Sphaerotilaceae</taxon>
        <taxon>Roseateles</taxon>
    </lineage>
</organism>
<gene>
    <name evidence="1" type="ORF">NYO99_16295</name>
</gene>
<sequence>MMQQYRSNSYLFGGNAPYVEEMYEAYLDNPGSVPDNWRDYFDALQHVPAVDGSEARDVAHAPVIESFAQRAKANTFANKASSADLAVARKQVHVQSLIAAYRFLGNRWAELDPLKRAERPKIPELDPAFYDLSESDMDISFSAVNSYFGGETMTLRQIVQALRETYCGSIGSEFMHGSDPAEKRWWQERLEKSRSKPSFGAEKKKAILERLTAAEGLERYLHTKYVGQKRFSLEGGESFIAAMDELIKRAGERGVQEIVIGMAHRGRLNVLVNTLGKMPADLFAEFEHKAAEDLPAGDVKYHQGFSSDVSTAGGPVHLSLAFNPSHLEIVNPVVEGSVRARQDRRGDTAGAQVLPVLVHGDAAFGGQGVVQETLAMAQTRGYRTGGTVHIVINNQIGFTTSDPRDLRSTWYCSDVVKMIEAPVLHVNGDDPEAVVYATQLAMDYRAEFKKDVVIDIVCFRKLGHNEQDTPALTQPLMYKKIGAHPGTRKVYADKLVAQNVLPADGPDEMVKTYRAAMDEGRHTVDPVLTNFKSKFATDWSPFLGKKWTDSCDTAIPATEWKRLAEKLTTLPKDFTPHNLVAKLYTDRAAMGRGEINVDWGMGESMAFASLVASGYPVRLSGEDSGRGTFTHRHAVLHDQNRANWDSGTYIPLQNVADGQAPFTVIDSILSEEAVLGFEYGYAAAEPNTLTIWEAQFGDFVNGAQVVIDQFIASGEVKWGRSNGLTMMLPHGYEGQGPEHSSARLERFMQLAADNNMQIVQPTTASQIFHVLRRQMLRMFRKPLVIMTPKSLLRAKDATSPLTEFTKGEFKTVIGERDDSIVADKVKRVIVCSGKVYYDLVKTRAEKKANDVAIVRVEQLYPFPHKAFSTELKKYPNATDIVWCQDEPQNQGAWFFVQHYVHENMLDGQKLGYAGRAASASPACGYAHLHQDQQKALLDQAFAKLKGFILTK</sequence>
<proteinExistence type="predicted"/>
<evidence type="ECO:0000313" key="1">
    <source>
        <dbReference type="EMBL" id="MCY4746544.1"/>
    </source>
</evidence>
<keyword evidence="1" id="KW-0560">Oxidoreductase</keyword>
<name>A0ACC6CE42_9BURK</name>
<dbReference type="EC" id="1.2.4.2" evidence="1"/>
<accession>A0ACC6CE42</accession>
<evidence type="ECO:0000313" key="2">
    <source>
        <dbReference type="Proteomes" id="UP001076464"/>
    </source>
</evidence>